<keyword evidence="3" id="KW-1185">Reference proteome</keyword>
<dbReference type="RefSeq" id="WP_366923361.1">
    <property type="nucleotide sequence ID" value="NZ_CP121694.1"/>
</dbReference>
<dbReference type="Proteomes" id="UP001329915">
    <property type="component" value="Chromosome"/>
</dbReference>
<feature type="transmembrane region" description="Helical" evidence="1">
    <location>
        <begin position="161"/>
        <end position="179"/>
    </location>
</feature>
<evidence type="ECO:0000313" key="3">
    <source>
        <dbReference type="Proteomes" id="UP001329915"/>
    </source>
</evidence>
<evidence type="ECO:0000313" key="2">
    <source>
        <dbReference type="EMBL" id="WRO20466.1"/>
    </source>
</evidence>
<dbReference type="Pfam" id="PF07136">
    <property type="entry name" value="DUF1385"/>
    <property type="match status" value="1"/>
</dbReference>
<feature type="transmembrane region" description="Helical" evidence="1">
    <location>
        <begin position="55"/>
        <end position="77"/>
    </location>
</feature>
<sequence length="244" mass="27291">MQVIGGLAFVNQVTFFSRRFRVTARASKDRILVSYHRSSGNRAGKLYDIPVVRGLVRIFTLLLGTKVTWILLAGLAAVDISLTLLFDFNNQFLGVSWPIFGLFTPVDLILFPLVVIFIKHFVGKSHGAEHKVFNTWLKGKEITFENVNSASRVSARCGTNLVVFIILLNLPLALFLPAYITPLLSVALGYELFKSNNKIIRGISRFLCKIGGVLQYLLFTSEPTEKELNLAIKAFNKLVELESI</sequence>
<dbReference type="EMBL" id="CP121694">
    <property type="protein sequence ID" value="WRO20466.1"/>
    <property type="molecule type" value="Genomic_DNA"/>
</dbReference>
<proteinExistence type="predicted"/>
<feature type="transmembrane region" description="Helical" evidence="1">
    <location>
        <begin position="97"/>
        <end position="118"/>
    </location>
</feature>
<reference evidence="2 3" key="1">
    <citation type="submission" date="2023-04" db="EMBL/GenBank/DDBJ databases">
        <authorList>
            <person name="Hsu D."/>
        </authorList>
    </citation>
    <scope>NUCLEOTIDE SEQUENCE [LARGE SCALE GENOMIC DNA]</scope>
    <source>
        <strain evidence="2 3">MK1</strain>
    </source>
</reference>
<keyword evidence="1" id="KW-0812">Transmembrane</keyword>
<dbReference type="KEGG" id="dbc:MFMK1_000236"/>
<protein>
    <submittedName>
        <fullName evidence="2">DUF1385 domain-containing protein</fullName>
    </submittedName>
</protein>
<evidence type="ECO:0000256" key="1">
    <source>
        <dbReference type="SAM" id="Phobius"/>
    </source>
</evidence>
<accession>A0AAU0UJS8</accession>
<dbReference type="PANTHER" id="PTHR42867">
    <property type="entry name" value="MEMBRANE PROTEIN-RELATED"/>
    <property type="match status" value="1"/>
</dbReference>
<dbReference type="PANTHER" id="PTHR42867:SF1">
    <property type="entry name" value="MEMBRANE PROTEIN-RELATED"/>
    <property type="match status" value="1"/>
</dbReference>
<name>A0AAU0UJS8_9FIRM</name>
<keyword evidence="1" id="KW-0472">Membrane</keyword>
<organism evidence="2 3">
    <name type="scientific">Metallumcola ferriviriculae</name>
    <dbReference type="NCBI Taxonomy" id="3039180"/>
    <lineage>
        <taxon>Bacteria</taxon>
        <taxon>Bacillati</taxon>
        <taxon>Bacillota</taxon>
        <taxon>Clostridia</taxon>
        <taxon>Neomoorellales</taxon>
        <taxon>Desulfitibacteraceae</taxon>
        <taxon>Metallumcola</taxon>
    </lineage>
</organism>
<dbReference type="InterPro" id="IPR010787">
    <property type="entry name" value="DUF1385"/>
</dbReference>
<dbReference type="AlphaFoldDB" id="A0AAU0UJS8"/>
<keyword evidence="1" id="KW-1133">Transmembrane helix</keyword>
<gene>
    <name evidence="2" type="ORF">MFMK1_000236</name>
</gene>